<dbReference type="Proteomes" id="UP000190105">
    <property type="component" value="Unassembled WGS sequence"/>
</dbReference>
<evidence type="ECO:0000313" key="2">
    <source>
        <dbReference type="Proteomes" id="UP000190105"/>
    </source>
</evidence>
<gene>
    <name evidence="1" type="ORF">SAMN05443428_1468</name>
</gene>
<reference evidence="2" key="1">
    <citation type="submission" date="2017-02" db="EMBL/GenBank/DDBJ databases">
        <authorList>
            <person name="Varghese N."/>
            <person name="Submissions S."/>
        </authorList>
    </citation>
    <scope>NUCLEOTIDE SEQUENCE [LARGE SCALE GENOMIC DNA]</scope>
    <source>
        <strain evidence="2">USBA 833</strain>
    </source>
</reference>
<proteinExistence type="predicted"/>
<accession>A0A1T4YG77</accession>
<dbReference type="EMBL" id="FUYH01000046">
    <property type="protein sequence ID" value="SKB00670.1"/>
    <property type="molecule type" value="Genomic_DNA"/>
</dbReference>
<dbReference type="OrthoDB" id="2355011at2"/>
<organism evidence="1 2">
    <name type="scientific">Caloramator quimbayensis</name>
    <dbReference type="NCBI Taxonomy" id="1147123"/>
    <lineage>
        <taxon>Bacteria</taxon>
        <taxon>Bacillati</taxon>
        <taxon>Bacillota</taxon>
        <taxon>Clostridia</taxon>
        <taxon>Eubacteriales</taxon>
        <taxon>Clostridiaceae</taxon>
        <taxon>Caloramator</taxon>
    </lineage>
</organism>
<keyword evidence="2" id="KW-1185">Reference proteome</keyword>
<name>A0A1T4YG77_9CLOT</name>
<protein>
    <recommendedName>
        <fullName evidence="3">Fe-S cluster assembly iron-binding protein IscA</fullName>
    </recommendedName>
</protein>
<dbReference type="RefSeq" id="WP_078697861.1">
    <property type="nucleotide sequence ID" value="NZ_FUYH01000046.1"/>
</dbReference>
<dbReference type="STRING" id="1147123.SAMN05443428_1468"/>
<evidence type="ECO:0000313" key="1">
    <source>
        <dbReference type="EMBL" id="SKB00670.1"/>
    </source>
</evidence>
<sequence length="90" mass="9748">MKITNEAKKMLEEIFSSNDCDCLKAILQKSCCGTSLVFNLAKLKDGDEPTSINGISVLMEDDVKKRAETITITVENGELAIQDEASSGCC</sequence>
<evidence type="ECO:0008006" key="3">
    <source>
        <dbReference type="Google" id="ProtNLM"/>
    </source>
</evidence>
<dbReference type="AlphaFoldDB" id="A0A1T4YG77"/>